<dbReference type="Pfam" id="PF13041">
    <property type="entry name" value="PPR_2"/>
    <property type="match status" value="2"/>
</dbReference>
<dbReference type="PANTHER" id="PTHR47447">
    <property type="entry name" value="OS03G0856100 PROTEIN"/>
    <property type="match status" value="1"/>
</dbReference>
<evidence type="ECO:0000313" key="8">
    <source>
        <dbReference type="Proteomes" id="UP000800039"/>
    </source>
</evidence>
<dbReference type="OrthoDB" id="185373at2759"/>
<dbReference type="GeneID" id="63844593"/>
<feature type="repeat" description="PPR" evidence="5">
    <location>
        <begin position="729"/>
        <end position="763"/>
    </location>
</feature>
<keyword evidence="8" id="KW-1185">Reference proteome</keyword>
<evidence type="ECO:0000256" key="2">
    <source>
        <dbReference type="ARBA" id="ARBA00022737"/>
    </source>
</evidence>
<dbReference type="AlphaFoldDB" id="A0A9P4LCU5"/>
<evidence type="ECO:0000256" key="6">
    <source>
        <dbReference type="SAM" id="MobiDB-lite"/>
    </source>
</evidence>
<gene>
    <name evidence="7" type="ORF">K460DRAFT_244801</name>
</gene>
<dbReference type="PANTHER" id="PTHR47447:SF17">
    <property type="entry name" value="OS12G0638900 PROTEIN"/>
    <property type="match status" value="1"/>
</dbReference>
<dbReference type="PROSITE" id="PS51375">
    <property type="entry name" value="PPR"/>
    <property type="match status" value="2"/>
</dbReference>
<evidence type="ECO:0000256" key="5">
    <source>
        <dbReference type="PROSITE-ProRule" id="PRU00708"/>
    </source>
</evidence>
<evidence type="ECO:0000256" key="1">
    <source>
        <dbReference type="ARBA" id="ARBA00006192"/>
    </source>
</evidence>
<sequence>MPRVSAPHASFIASADLPILPFLAPRVFAESLISRRSQSQHGKSGRAQEEEEKTAAYDKNIIESIPHRFEVRDSRWSYTLNSSLGPQHQGTAAGLPLLGKTRPQCSYGTNGTQSHRVQHIYADISFFARQHLRRFSTAEPSNRQVASGTRSSQRRRRGIRPAHASSVLTQNGPKLAAKRDKALALERQRLFNYVSRLPPGLGVTDLNKKGQYRSLCRRIFNLEYWDATQMDLSGLTGNATKQAGLSRAFALLDRTVYPSLGQHTRKVEIKHDRKCIQLSAKLFPPTKARWTQVRANWLELDVETRKTWFERLLLYLLDCKSGRVLRFIKAITMDPLLRDLRPVAIADALGHLSKIHGRGIYLASQNWGKDAEANKRTFVPAFVHIFQKVLAEQQDVCSQDLLYNIVQLASIQDLKRVFNCLVEARTRLGFDTLLHYANAFGEAGNFHYALRCLDELKARHTAVAWQSVVDRERLRWTCALILRKSMNKSKNYHDTPGIVASFVSLGIKMDTLLYNVVMHNAMEACDYATAFKVYNTLETNGMKPDKHTFSILLHGCSSQSNPAMFQSFAQHCAEVARDIKDPWLASDYLYYLYIRHQNDPDIGHTSALLWKTYLGFFHGTSLEQFLNQRTRDTMNKNGTAQTSGLLEPPPMAMYIILQTEIKLALAVSTQRVLNLYQRFKLLASNPDFKALTRNPTIWNAFLLAFCQKQQFASASQVIKDMTEGSPQPNIYSWNIFMQAFFKTGQVQAADRVFEIMRSRGVDPDQFTYGVLLRGYAKAQLVERIGDTMQHVNTEQEIDPDLLRALAKVVDRRKLMYTLEKSRVHKEIAAQEKANEDAEVERQRWE</sequence>
<comment type="function">
    <text evidence="3">Regulates mitochondrial small subunit maturation by controlling 15S rRNA 5'-end processing. Localizes to the 5' precursor of the 15S rRNA in a position that is subsequently occupied by mS47 in the mature yeast mtSSU. Uses structure and sequence-specific RNA recognition, binding to a single-stranded region of the precursor and specifically recognizing bases -6 to -1. The exchange of Ccm1 for mS47 is coupled to the irreversible removal of precursor rRNA that is accompanied by conformational changes of the mitoribosomal proteins uS5m and mS26. These conformational changes signal completion of 5'-end rRNA processing through protection of the mature 5'-end of the 15S rRNA and stabilization of mS47. The removal of the 5' precursor together with the dissociation of Ccm1 may be catalyzed by the 5'-3' exoribonuclease Pet127. Involved in the specific removal of group I introns in mitochondrial encoded transcripts.</text>
</comment>
<accession>A0A9P4LCU5</accession>
<dbReference type="NCBIfam" id="TIGR00756">
    <property type="entry name" value="PPR"/>
    <property type="match status" value="1"/>
</dbReference>
<evidence type="ECO:0008006" key="9">
    <source>
        <dbReference type="Google" id="ProtNLM"/>
    </source>
</evidence>
<name>A0A9P4LCU5_9PLEO</name>
<feature type="region of interest" description="Disordered" evidence="6">
    <location>
        <begin position="34"/>
        <end position="55"/>
    </location>
</feature>
<proteinExistence type="inferred from homology"/>
<feature type="region of interest" description="Disordered" evidence="6">
    <location>
        <begin position="137"/>
        <end position="175"/>
    </location>
</feature>
<protein>
    <recommendedName>
        <fullName evidence="9">Pentatricopeptide repeat protein</fullName>
    </recommendedName>
</protein>
<comment type="caution">
    <text evidence="7">The sequence shown here is derived from an EMBL/GenBank/DDBJ whole genome shotgun (WGS) entry which is preliminary data.</text>
</comment>
<dbReference type="InterPro" id="IPR011990">
    <property type="entry name" value="TPR-like_helical_dom_sf"/>
</dbReference>
<organism evidence="7 8">
    <name type="scientific">Cucurbitaria berberidis CBS 394.84</name>
    <dbReference type="NCBI Taxonomy" id="1168544"/>
    <lineage>
        <taxon>Eukaryota</taxon>
        <taxon>Fungi</taxon>
        <taxon>Dikarya</taxon>
        <taxon>Ascomycota</taxon>
        <taxon>Pezizomycotina</taxon>
        <taxon>Dothideomycetes</taxon>
        <taxon>Pleosporomycetidae</taxon>
        <taxon>Pleosporales</taxon>
        <taxon>Pleosporineae</taxon>
        <taxon>Cucurbitariaceae</taxon>
        <taxon>Cucurbitaria</taxon>
    </lineage>
</organism>
<reference evidence="7" key="1">
    <citation type="submission" date="2020-01" db="EMBL/GenBank/DDBJ databases">
        <authorList>
            <consortium name="DOE Joint Genome Institute"/>
            <person name="Haridas S."/>
            <person name="Albert R."/>
            <person name="Binder M."/>
            <person name="Bloem J."/>
            <person name="Labutti K."/>
            <person name="Salamov A."/>
            <person name="Andreopoulos B."/>
            <person name="Baker S.E."/>
            <person name="Barry K."/>
            <person name="Bills G."/>
            <person name="Bluhm B.H."/>
            <person name="Cannon C."/>
            <person name="Castanera R."/>
            <person name="Culley D.E."/>
            <person name="Daum C."/>
            <person name="Ezra D."/>
            <person name="Gonzalez J.B."/>
            <person name="Henrissat B."/>
            <person name="Kuo A."/>
            <person name="Liang C."/>
            <person name="Lipzen A."/>
            <person name="Lutzoni F."/>
            <person name="Magnuson J."/>
            <person name="Mondo S."/>
            <person name="Nolan M."/>
            <person name="Ohm R."/>
            <person name="Pangilinan J."/>
            <person name="Park H.-J."/>
            <person name="Ramirez L."/>
            <person name="Alfaro M."/>
            <person name="Sun H."/>
            <person name="Tritt A."/>
            <person name="Yoshinaga Y."/>
            <person name="Zwiers L.-H."/>
            <person name="Turgeon B.G."/>
            <person name="Goodwin S.B."/>
            <person name="Spatafora J.W."/>
            <person name="Crous P.W."/>
            <person name="Grigoriev I.V."/>
        </authorList>
    </citation>
    <scope>NUCLEOTIDE SEQUENCE</scope>
    <source>
        <strain evidence="7">CBS 394.84</strain>
    </source>
</reference>
<comment type="subunit">
    <text evidence="4">Binds to mitochondrial small subunit 15S rRNA.</text>
</comment>
<dbReference type="Proteomes" id="UP000800039">
    <property type="component" value="Unassembled WGS sequence"/>
</dbReference>
<evidence type="ECO:0000256" key="4">
    <source>
        <dbReference type="ARBA" id="ARBA00044511"/>
    </source>
</evidence>
<feature type="non-terminal residue" evidence="7">
    <location>
        <position position="845"/>
    </location>
</feature>
<keyword evidence="2" id="KW-0677">Repeat</keyword>
<evidence type="ECO:0000256" key="3">
    <source>
        <dbReference type="ARBA" id="ARBA00044493"/>
    </source>
</evidence>
<comment type="similarity">
    <text evidence="1">Belongs to the CCM1 family.</text>
</comment>
<dbReference type="InterPro" id="IPR002885">
    <property type="entry name" value="PPR_rpt"/>
</dbReference>
<evidence type="ECO:0000313" key="7">
    <source>
        <dbReference type="EMBL" id="KAF1850043.1"/>
    </source>
</evidence>
<dbReference type="RefSeq" id="XP_040792606.1">
    <property type="nucleotide sequence ID" value="XM_040927340.1"/>
</dbReference>
<feature type="repeat" description="PPR" evidence="5">
    <location>
        <begin position="694"/>
        <end position="728"/>
    </location>
</feature>
<dbReference type="Gene3D" id="1.25.40.10">
    <property type="entry name" value="Tetratricopeptide repeat domain"/>
    <property type="match status" value="2"/>
</dbReference>
<dbReference type="EMBL" id="ML976614">
    <property type="protein sequence ID" value="KAF1850043.1"/>
    <property type="molecule type" value="Genomic_DNA"/>
</dbReference>